<keyword evidence="6" id="KW-0500">Molybdenum</keyword>
<sequence length="659" mass="69775">MAARDRAGIYLETIPVEEAVAKVAAALDKEALLKSETIDSRHAAGRVTAAPVIAVLSSPNVHCAAMDGIAVVARSTFSAREGRPLTLVKGQDFVPVNTGHALPREPLRTDAVIMVEHVRFDDEGNAHIETPAYPWQHVRRMGEDIIATDMLLPHNHRITPYDVGALLAAGVWEVEVWERPSVYIVPTGDEVLEAASRPTPGPGQVVESNSYVLSALAEQAGCVVRRAVPVKDDPEAIRAEAAKGLEQGSHAVIICAGSSAGTKDYTRSVFDSLGTVLVHGVSAMPGKPALLGVADEKSPRPGALLAGAPGYPVSAAVVMEEIILPLLMDIGRMERTVRPEVPVTLARRSPSKPGLVEYLRLSVGRVGGRYVGMPLSRGAGNITSLSKAQAVTRIPMDSEGVEAGELVTAELLVTRSMLDRILLVIGSHDATLDLLADALMGGEAGVRLASSHVGSLGGLQALKAGNAHLAGCHLLDPESGDFNFPFLARYAPELECTVYNLAIRHQGLMVAPGNPLGIQGVNDLARDDVRFVNRQRGAGTRILLDYELAKANIEAATVNGYGKEEVTHTAVALNVATGEADCGLGIMAAAKALGLDFVPLARERYDLIIPELDLSDLRVQALLEMITKPEIKAAIEAQGGYETSLTGQRMRPGMGLKLG</sequence>
<dbReference type="GO" id="GO:0046872">
    <property type="term" value="F:metal ion binding"/>
    <property type="evidence" value="ECO:0007669"/>
    <property type="project" value="UniProtKB-UniRule"/>
</dbReference>
<dbReference type="Pfam" id="PF00994">
    <property type="entry name" value="MoCF_biosynth"/>
    <property type="match status" value="1"/>
</dbReference>
<comment type="caution">
    <text evidence="8">The sequence shown here is derived from an EMBL/GenBank/DDBJ whole genome shotgun (WGS) entry which is preliminary data.</text>
</comment>
<comment type="function">
    <text evidence="1 6">Catalyzes the insertion of molybdate into adenylated molybdopterin with the concomitant release of AMP.</text>
</comment>
<keyword evidence="6" id="KW-0460">Magnesium</keyword>
<comment type="catalytic activity">
    <reaction evidence="5">
        <text>adenylyl-molybdopterin + molybdate = Mo-molybdopterin + AMP + H(+)</text>
        <dbReference type="Rhea" id="RHEA:35047"/>
        <dbReference type="ChEBI" id="CHEBI:15378"/>
        <dbReference type="ChEBI" id="CHEBI:36264"/>
        <dbReference type="ChEBI" id="CHEBI:62727"/>
        <dbReference type="ChEBI" id="CHEBI:71302"/>
        <dbReference type="ChEBI" id="CHEBI:456215"/>
        <dbReference type="EC" id="2.10.1.1"/>
    </reaction>
</comment>
<dbReference type="InterPro" id="IPR036135">
    <property type="entry name" value="MoeA_linker/N_sf"/>
</dbReference>
<dbReference type="GO" id="GO:0006777">
    <property type="term" value="P:Mo-molybdopterin cofactor biosynthetic process"/>
    <property type="evidence" value="ECO:0007669"/>
    <property type="project" value="UniProtKB-UniRule"/>
</dbReference>
<keyword evidence="6" id="KW-0808">Transferase</keyword>
<dbReference type="SMART" id="SM00852">
    <property type="entry name" value="MoCF_biosynth"/>
    <property type="match status" value="1"/>
</dbReference>
<dbReference type="InterPro" id="IPR024370">
    <property type="entry name" value="PBP_domain"/>
</dbReference>
<dbReference type="InterPro" id="IPR036425">
    <property type="entry name" value="MoaB/Mog-like_dom_sf"/>
</dbReference>
<evidence type="ECO:0000256" key="2">
    <source>
        <dbReference type="ARBA" id="ARBA00005046"/>
    </source>
</evidence>
<dbReference type="EMBL" id="QMIF01000002">
    <property type="protein sequence ID" value="TVM35952.1"/>
    <property type="molecule type" value="Genomic_DNA"/>
</dbReference>
<comment type="pathway">
    <text evidence="2 6">Cofactor biosynthesis; molybdopterin biosynthesis.</text>
</comment>
<evidence type="ECO:0000259" key="7">
    <source>
        <dbReference type="SMART" id="SM00852"/>
    </source>
</evidence>
<dbReference type="Proteomes" id="UP000434052">
    <property type="component" value="Unassembled WGS sequence"/>
</dbReference>
<protein>
    <recommendedName>
        <fullName evidence="6">Molybdopterin molybdenumtransferase</fullName>
        <ecNumber evidence="6">2.10.1.1</ecNumber>
    </recommendedName>
</protein>
<dbReference type="OrthoDB" id="9804758at2"/>
<dbReference type="Gene3D" id="2.40.340.10">
    <property type="entry name" value="MoeA, C-terminal, domain IV"/>
    <property type="match status" value="1"/>
</dbReference>
<dbReference type="SUPFAM" id="SSF53850">
    <property type="entry name" value="Periplasmic binding protein-like II"/>
    <property type="match status" value="1"/>
</dbReference>
<evidence type="ECO:0000256" key="5">
    <source>
        <dbReference type="ARBA" id="ARBA00047317"/>
    </source>
</evidence>
<dbReference type="Gene3D" id="3.90.105.10">
    <property type="entry name" value="Molybdopterin biosynthesis moea protein, domain 2"/>
    <property type="match status" value="1"/>
</dbReference>
<dbReference type="CDD" id="cd00887">
    <property type="entry name" value="MoeA"/>
    <property type="match status" value="1"/>
</dbReference>
<evidence type="ECO:0000313" key="9">
    <source>
        <dbReference type="Proteomes" id="UP000434052"/>
    </source>
</evidence>
<dbReference type="InterPro" id="IPR036688">
    <property type="entry name" value="MoeA_C_domain_IV_sf"/>
</dbReference>
<dbReference type="PANTHER" id="PTHR10192:SF16">
    <property type="entry name" value="MOLYBDOPTERIN MOLYBDENUMTRANSFERASE"/>
    <property type="match status" value="1"/>
</dbReference>
<evidence type="ECO:0000256" key="4">
    <source>
        <dbReference type="ARBA" id="ARBA00023150"/>
    </source>
</evidence>
<evidence type="ECO:0000256" key="6">
    <source>
        <dbReference type="RuleBase" id="RU365090"/>
    </source>
</evidence>
<proteinExistence type="inferred from homology"/>
<reference evidence="8 9" key="1">
    <citation type="submission" date="2018-06" db="EMBL/GenBank/DDBJ databases">
        <title>Complete genome of Desulfovibrio marinus P48SEP.</title>
        <authorList>
            <person name="Crispim J.S."/>
            <person name="Vidigal P.M.P."/>
            <person name="Silva L.C.F."/>
            <person name="Araujo L.C."/>
            <person name="Laguardia C.N."/>
            <person name="Dias R.S."/>
            <person name="Sousa M.P."/>
            <person name="Paula S.O."/>
            <person name="Silva C."/>
        </authorList>
    </citation>
    <scope>NUCLEOTIDE SEQUENCE [LARGE SCALE GENOMIC DNA]</scope>
    <source>
        <strain evidence="8 9">P48SEP</strain>
    </source>
</reference>
<dbReference type="InterPro" id="IPR001453">
    <property type="entry name" value="MoaB/Mog_dom"/>
</dbReference>
<dbReference type="SUPFAM" id="SSF63882">
    <property type="entry name" value="MoeA N-terminal region -like"/>
    <property type="match status" value="1"/>
</dbReference>
<dbReference type="PANTHER" id="PTHR10192">
    <property type="entry name" value="MOLYBDOPTERIN BIOSYNTHESIS PROTEIN"/>
    <property type="match status" value="1"/>
</dbReference>
<evidence type="ECO:0000256" key="1">
    <source>
        <dbReference type="ARBA" id="ARBA00002901"/>
    </source>
</evidence>
<evidence type="ECO:0000256" key="3">
    <source>
        <dbReference type="ARBA" id="ARBA00010763"/>
    </source>
</evidence>
<gene>
    <name evidence="8" type="ORF">DQK91_04690</name>
</gene>
<dbReference type="Gene3D" id="2.170.190.11">
    <property type="entry name" value="Molybdopterin biosynthesis moea protein, domain 3"/>
    <property type="match status" value="1"/>
</dbReference>
<keyword evidence="6" id="KW-0479">Metal-binding</keyword>
<keyword evidence="4 6" id="KW-0501">Molybdenum cofactor biosynthesis</keyword>
<dbReference type="Pfam" id="PF03453">
    <property type="entry name" value="MoeA_N"/>
    <property type="match status" value="1"/>
</dbReference>
<dbReference type="GO" id="GO:0005829">
    <property type="term" value="C:cytosol"/>
    <property type="evidence" value="ECO:0007669"/>
    <property type="project" value="TreeGrafter"/>
</dbReference>
<dbReference type="NCBIfam" id="NF011068">
    <property type="entry name" value="PRK14498.1"/>
    <property type="match status" value="1"/>
</dbReference>
<accession>A0A6P1ZK44</accession>
<dbReference type="AlphaFoldDB" id="A0A6P1ZK44"/>
<organism evidence="8 9">
    <name type="scientific">Oceanidesulfovibrio marinus</name>
    <dbReference type="NCBI Taxonomy" id="370038"/>
    <lineage>
        <taxon>Bacteria</taxon>
        <taxon>Pseudomonadati</taxon>
        <taxon>Thermodesulfobacteriota</taxon>
        <taxon>Desulfovibrionia</taxon>
        <taxon>Desulfovibrionales</taxon>
        <taxon>Desulfovibrionaceae</taxon>
        <taxon>Oceanidesulfovibrio</taxon>
    </lineage>
</organism>
<dbReference type="RefSeq" id="WP_144234284.1">
    <property type="nucleotide sequence ID" value="NZ_QMIF01000002.1"/>
</dbReference>
<dbReference type="Pfam" id="PF12727">
    <property type="entry name" value="PBP_like"/>
    <property type="match status" value="1"/>
</dbReference>
<name>A0A6P1ZK44_9BACT</name>
<feature type="domain" description="MoaB/Mog" evidence="7">
    <location>
        <begin position="183"/>
        <end position="330"/>
    </location>
</feature>
<dbReference type="InterPro" id="IPR005110">
    <property type="entry name" value="MoeA_linker/N"/>
</dbReference>
<comment type="similarity">
    <text evidence="3 6">Belongs to the MoeA family.</text>
</comment>
<comment type="cofactor">
    <cofactor evidence="6">
        <name>Mg(2+)</name>
        <dbReference type="ChEBI" id="CHEBI:18420"/>
    </cofactor>
</comment>
<evidence type="ECO:0000313" key="8">
    <source>
        <dbReference type="EMBL" id="TVM35952.1"/>
    </source>
</evidence>
<dbReference type="InterPro" id="IPR038987">
    <property type="entry name" value="MoeA-like"/>
</dbReference>
<dbReference type="Gene3D" id="3.40.980.10">
    <property type="entry name" value="MoaB/Mog-like domain"/>
    <property type="match status" value="1"/>
</dbReference>
<dbReference type="GO" id="GO:0061599">
    <property type="term" value="F:molybdopterin molybdotransferase activity"/>
    <property type="evidence" value="ECO:0007669"/>
    <property type="project" value="UniProtKB-UniRule"/>
</dbReference>
<dbReference type="EC" id="2.10.1.1" evidence="6"/>
<dbReference type="UniPathway" id="UPA00344"/>
<dbReference type="SUPFAM" id="SSF53218">
    <property type="entry name" value="Molybdenum cofactor biosynthesis proteins"/>
    <property type="match status" value="1"/>
</dbReference>
<dbReference type="InterPro" id="IPR005111">
    <property type="entry name" value="MoeA_C_domain_IV"/>
</dbReference>
<dbReference type="Pfam" id="PF03454">
    <property type="entry name" value="MoeA_C"/>
    <property type="match status" value="1"/>
</dbReference>
<dbReference type="SUPFAM" id="SSF63867">
    <property type="entry name" value="MoeA C-terminal domain-like"/>
    <property type="match status" value="1"/>
</dbReference>